<comment type="caution">
    <text evidence="1">The sequence shown here is derived from an EMBL/GenBank/DDBJ whole genome shotgun (WGS) entry which is preliminary data.</text>
</comment>
<dbReference type="AlphaFoldDB" id="A0AAD3SS25"/>
<keyword evidence="2" id="KW-1185">Reference proteome</keyword>
<evidence type="ECO:0000313" key="2">
    <source>
        <dbReference type="Proteomes" id="UP001279734"/>
    </source>
</evidence>
<sequence>MQWAVNPFDTWLPYGCADPSLLCVKYGKLPDKMCWTDWFSSAPPVLVHKVLALMLLLRQKPVPGCPLFDYAVVTGWKYYSGLVATYWIGAAPLLEAGCSCLMYM</sequence>
<dbReference type="EMBL" id="BSYO01000015">
    <property type="protein sequence ID" value="GMH15611.1"/>
    <property type="molecule type" value="Genomic_DNA"/>
</dbReference>
<gene>
    <name evidence="1" type="ORF">Nepgr_017452</name>
</gene>
<name>A0AAD3SS25_NEPGR</name>
<proteinExistence type="predicted"/>
<organism evidence="1 2">
    <name type="scientific">Nepenthes gracilis</name>
    <name type="common">Slender pitcher plant</name>
    <dbReference type="NCBI Taxonomy" id="150966"/>
    <lineage>
        <taxon>Eukaryota</taxon>
        <taxon>Viridiplantae</taxon>
        <taxon>Streptophyta</taxon>
        <taxon>Embryophyta</taxon>
        <taxon>Tracheophyta</taxon>
        <taxon>Spermatophyta</taxon>
        <taxon>Magnoliopsida</taxon>
        <taxon>eudicotyledons</taxon>
        <taxon>Gunneridae</taxon>
        <taxon>Pentapetalae</taxon>
        <taxon>Caryophyllales</taxon>
        <taxon>Nepenthaceae</taxon>
        <taxon>Nepenthes</taxon>
    </lineage>
</organism>
<dbReference type="Proteomes" id="UP001279734">
    <property type="component" value="Unassembled WGS sequence"/>
</dbReference>
<reference evidence="1" key="1">
    <citation type="submission" date="2023-05" db="EMBL/GenBank/DDBJ databases">
        <title>Nepenthes gracilis genome sequencing.</title>
        <authorList>
            <person name="Fukushima K."/>
        </authorList>
    </citation>
    <scope>NUCLEOTIDE SEQUENCE</scope>
    <source>
        <strain evidence="1">SING2019-196</strain>
    </source>
</reference>
<evidence type="ECO:0000313" key="1">
    <source>
        <dbReference type="EMBL" id="GMH15611.1"/>
    </source>
</evidence>
<accession>A0AAD3SS25</accession>
<protein>
    <submittedName>
        <fullName evidence="1">Uncharacterized protein</fullName>
    </submittedName>
</protein>